<keyword evidence="3" id="KW-1185">Reference proteome</keyword>
<reference evidence="2" key="2">
    <citation type="submission" date="2018-05" db="EMBL/GenBank/DDBJ databases">
        <title>OpunRS2 (Oryza punctata Reference Sequence Version 2).</title>
        <authorList>
            <person name="Zhang J."/>
            <person name="Kudrna D."/>
            <person name="Lee S."/>
            <person name="Talag J."/>
            <person name="Welchert J."/>
            <person name="Wing R.A."/>
        </authorList>
    </citation>
    <scope>NUCLEOTIDE SEQUENCE [LARGE SCALE GENOMIC DNA]</scope>
</reference>
<accession>A0A0E0KU73</accession>
<organism evidence="2">
    <name type="scientific">Oryza punctata</name>
    <name type="common">Red rice</name>
    <dbReference type="NCBI Taxonomy" id="4537"/>
    <lineage>
        <taxon>Eukaryota</taxon>
        <taxon>Viridiplantae</taxon>
        <taxon>Streptophyta</taxon>
        <taxon>Embryophyta</taxon>
        <taxon>Tracheophyta</taxon>
        <taxon>Spermatophyta</taxon>
        <taxon>Magnoliopsida</taxon>
        <taxon>Liliopsida</taxon>
        <taxon>Poales</taxon>
        <taxon>Poaceae</taxon>
        <taxon>BOP clade</taxon>
        <taxon>Oryzoideae</taxon>
        <taxon>Oryzeae</taxon>
        <taxon>Oryzinae</taxon>
        <taxon>Oryza</taxon>
    </lineage>
</organism>
<feature type="region of interest" description="Disordered" evidence="1">
    <location>
        <begin position="49"/>
        <end position="71"/>
    </location>
</feature>
<reference evidence="2" key="1">
    <citation type="submission" date="2015-04" db="UniProtKB">
        <authorList>
            <consortium name="EnsemblPlants"/>
        </authorList>
    </citation>
    <scope>IDENTIFICATION</scope>
</reference>
<dbReference type="HOGENOM" id="CLU_2363374_0_0_1"/>
<evidence type="ECO:0000256" key="1">
    <source>
        <dbReference type="SAM" id="MobiDB-lite"/>
    </source>
</evidence>
<dbReference type="AlphaFoldDB" id="A0A0E0KU73"/>
<sequence>MANRVIRPTCQMSAPPDSVLRCQSSAPFGPHGPAERGILSHLTSLLTRRRRRRRLSPPSPNTPPFVRESRGLGGDKWWRLWCKVIPSKTSDLVCIL</sequence>
<protein>
    <submittedName>
        <fullName evidence="2">Uncharacterized protein</fullName>
    </submittedName>
</protein>
<proteinExistence type="predicted"/>
<dbReference type="Proteomes" id="UP000026962">
    <property type="component" value="Chromosome 4"/>
</dbReference>
<evidence type="ECO:0000313" key="2">
    <source>
        <dbReference type="EnsemblPlants" id="OPUNC04G20090.1"/>
    </source>
</evidence>
<name>A0A0E0KU73_ORYPU</name>
<evidence type="ECO:0000313" key="3">
    <source>
        <dbReference type="Proteomes" id="UP000026962"/>
    </source>
</evidence>
<dbReference type="Gramene" id="OPUNC04G20090.1">
    <property type="protein sequence ID" value="OPUNC04G20090.1"/>
    <property type="gene ID" value="OPUNC04G20090"/>
</dbReference>
<dbReference type="EnsemblPlants" id="OPUNC04G20090.1">
    <property type="protein sequence ID" value="OPUNC04G20090.1"/>
    <property type="gene ID" value="OPUNC04G20090"/>
</dbReference>